<proteinExistence type="predicted"/>
<evidence type="ECO:0000313" key="3">
    <source>
        <dbReference type="Proteomes" id="UP000254535"/>
    </source>
</evidence>
<protein>
    <recommendedName>
        <fullName evidence="4">Secreted protein</fullName>
    </recommendedName>
</protein>
<keyword evidence="1" id="KW-0732">Signal</keyword>
<evidence type="ECO:0008006" key="4">
    <source>
        <dbReference type="Google" id="ProtNLM"/>
    </source>
</evidence>
<organism evidence="2 3">
    <name type="scientific">Pseudomonas fluorescens</name>
    <dbReference type="NCBI Taxonomy" id="294"/>
    <lineage>
        <taxon>Bacteria</taxon>
        <taxon>Pseudomonadati</taxon>
        <taxon>Pseudomonadota</taxon>
        <taxon>Gammaproteobacteria</taxon>
        <taxon>Pseudomonadales</taxon>
        <taxon>Pseudomonadaceae</taxon>
        <taxon>Pseudomonas</taxon>
    </lineage>
</organism>
<dbReference type="EMBL" id="CP022313">
    <property type="protein sequence ID" value="AXJ06467.1"/>
    <property type="molecule type" value="Genomic_DNA"/>
</dbReference>
<dbReference type="Proteomes" id="UP000254535">
    <property type="component" value="Chromosome"/>
</dbReference>
<gene>
    <name evidence="2" type="ORF">CFN16_20765</name>
</gene>
<evidence type="ECO:0000256" key="1">
    <source>
        <dbReference type="SAM" id="SignalP"/>
    </source>
</evidence>
<name>A0A345V165_PSEFL</name>
<reference evidence="2 3" key="1">
    <citation type="submission" date="2017-07" db="EMBL/GenBank/DDBJ databases">
        <title>Genome sequence of Pseudomonas NEP1.</title>
        <authorList>
            <person name="Nascimento F.X."/>
        </authorList>
    </citation>
    <scope>NUCLEOTIDE SEQUENCE [LARGE SCALE GENOMIC DNA]</scope>
    <source>
        <strain evidence="2 3">NEP1</strain>
    </source>
</reference>
<feature type="chain" id="PRO_5016930358" description="Secreted protein" evidence="1">
    <location>
        <begin position="22"/>
        <end position="81"/>
    </location>
</feature>
<evidence type="ECO:0000313" key="2">
    <source>
        <dbReference type="EMBL" id="AXJ06467.1"/>
    </source>
</evidence>
<accession>A0A345V165</accession>
<dbReference type="AlphaFoldDB" id="A0A345V165"/>
<feature type="signal peptide" evidence="1">
    <location>
        <begin position="1"/>
        <end position="21"/>
    </location>
</feature>
<sequence length="81" mass="9388">MKCRLSLAFQFIICAMNCAKALNTVKNKSFGYIFINICLIDNLSTILNNKSNCYWRNNTTYLQVISKPTIKRRILKIPLNI</sequence>